<sequence length="53" mass="6205">MFRIRAISLFIKPSATRTYAQVMERKSNRTEASALGGFPDLKQLARRREHREI</sequence>
<evidence type="ECO:0000313" key="2">
    <source>
        <dbReference type="Proteomes" id="UP000632766"/>
    </source>
</evidence>
<reference evidence="1 2" key="1">
    <citation type="journal article" date="2021" name="Int. J. Syst. Evol. Microbiol.">
        <title>Amazonocrinis nigriterrae gen. nov., sp. nov., Atlanticothrix silvestris gen. nov., sp. nov. and Dendronalium phyllosphericum gen. nov., sp. nov., nostocacean cyanobacteria from Brazilian environments.</title>
        <authorList>
            <person name="Alvarenga D.O."/>
            <person name="Andreote A.P.D."/>
            <person name="Branco L.H.Z."/>
            <person name="Delbaje E."/>
            <person name="Cruz R.B."/>
            <person name="Varani A.M."/>
            <person name="Fiore M.F."/>
        </authorList>
    </citation>
    <scope>NUCLEOTIDE SEQUENCE [LARGE SCALE GENOMIC DNA]</scope>
    <source>
        <strain evidence="1 2">CENA67</strain>
    </source>
</reference>
<protein>
    <submittedName>
        <fullName evidence="1">Uncharacterized protein</fullName>
    </submittedName>
</protein>
<dbReference type="Proteomes" id="UP000632766">
    <property type="component" value="Unassembled WGS sequence"/>
</dbReference>
<gene>
    <name evidence="1" type="ORF">I8748_15850</name>
</gene>
<comment type="caution">
    <text evidence="1">The sequence shown here is derived from an EMBL/GenBank/DDBJ whole genome shotgun (WGS) entry which is preliminary data.</text>
</comment>
<evidence type="ECO:0000313" key="1">
    <source>
        <dbReference type="EMBL" id="MBH8563645.1"/>
    </source>
</evidence>
<dbReference type="RefSeq" id="WP_198125519.1">
    <property type="nucleotide sequence ID" value="NZ_JAECZC010000028.1"/>
</dbReference>
<keyword evidence="2" id="KW-1185">Reference proteome</keyword>
<dbReference type="AlphaFoldDB" id="A0A8J7HUL0"/>
<dbReference type="EMBL" id="JAECZC010000028">
    <property type="protein sequence ID" value="MBH8563645.1"/>
    <property type="molecule type" value="Genomic_DNA"/>
</dbReference>
<organism evidence="1 2">
    <name type="scientific">Amazonocrinis nigriterrae CENA67</name>
    <dbReference type="NCBI Taxonomy" id="2794033"/>
    <lineage>
        <taxon>Bacteria</taxon>
        <taxon>Bacillati</taxon>
        <taxon>Cyanobacteriota</taxon>
        <taxon>Cyanophyceae</taxon>
        <taxon>Nostocales</taxon>
        <taxon>Nostocaceae</taxon>
        <taxon>Amazonocrinis</taxon>
        <taxon>Amazonocrinis nigriterrae</taxon>
    </lineage>
</organism>
<name>A0A8J7HUL0_9NOST</name>
<accession>A0A8J7HUL0</accession>
<proteinExistence type="predicted"/>